<evidence type="ECO:0000256" key="6">
    <source>
        <dbReference type="SAM" id="MobiDB-lite"/>
    </source>
</evidence>
<dbReference type="InterPro" id="IPR000276">
    <property type="entry name" value="GPCR_Rhodpsn"/>
</dbReference>
<dbReference type="Proteomes" id="UP001487740">
    <property type="component" value="Unassembled WGS sequence"/>
</dbReference>
<protein>
    <recommendedName>
        <fullName evidence="8">G-protein coupled receptors family 1 profile domain-containing protein</fullName>
    </recommendedName>
</protein>
<comment type="subcellular location">
    <subcellularLocation>
        <location evidence="1">Membrane</location>
    </subcellularLocation>
</comment>
<name>A0AAW0T4U5_SCYPA</name>
<keyword evidence="10" id="KW-1185">Reference proteome</keyword>
<comment type="similarity">
    <text evidence="2">Belongs to the G-protein coupled receptor 1 family.</text>
</comment>
<dbReference type="EMBL" id="JARAKH010000039">
    <property type="protein sequence ID" value="KAK8382421.1"/>
    <property type="molecule type" value="Genomic_DNA"/>
</dbReference>
<evidence type="ECO:0000256" key="2">
    <source>
        <dbReference type="ARBA" id="ARBA00010663"/>
    </source>
</evidence>
<evidence type="ECO:0000259" key="8">
    <source>
        <dbReference type="PROSITE" id="PS50262"/>
    </source>
</evidence>
<dbReference type="AlphaFoldDB" id="A0AAW0T4U5"/>
<comment type="caution">
    <text evidence="9">The sequence shown here is derived from an EMBL/GenBank/DDBJ whole genome shotgun (WGS) entry which is preliminary data.</text>
</comment>
<feature type="region of interest" description="Disordered" evidence="6">
    <location>
        <begin position="295"/>
        <end position="328"/>
    </location>
</feature>
<evidence type="ECO:0000313" key="9">
    <source>
        <dbReference type="EMBL" id="KAK8382421.1"/>
    </source>
</evidence>
<keyword evidence="3 7" id="KW-0812">Transmembrane</keyword>
<organism evidence="9 10">
    <name type="scientific">Scylla paramamosain</name>
    <name type="common">Mud crab</name>
    <dbReference type="NCBI Taxonomy" id="85552"/>
    <lineage>
        <taxon>Eukaryota</taxon>
        <taxon>Metazoa</taxon>
        <taxon>Ecdysozoa</taxon>
        <taxon>Arthropoda</taxon>
        <taxon>Crustacea</taxon>
        <taxon>Multicrustacea</taxon>
        <taxon>Malacostraca</taxon>
        <taxon>Eumalacostraca</taxon>
        <taxon>Eucarida</taxon>
        <taxon>Decapoda</taxon>
        <taxon>Pleocyemata</taxon>
        <taxon>Brachyura</taxon>
        <taxon>Eubrachyura</taxon>
        <taxon>Portunoidea</taxon>
        <taxon>Portunidae</taxon>
        <taxon>Portuninae</taxon>
        <taxon>Scylla</taxon>
    </lineage>
</organism>
<evidence type="ECO:0000256" key="7">
    <source>
        <dbReference type="SAM" id="Phobius"/>
    </source>
</evidence>
<dbReference type="GO" id="GO:0005886">
    <property type="term" value="C:plasma membrane"/>
    <property type="evidence" value="ECO:0007669"/>
    <property type="project" value="TreeGrafter"/>
</dbReference>
<feature type="region of interest" description="Disordered" evidence="6">
    <location>
        <begin position="398"/>
        <end position="417"/>
    </location>
</feature>
<evidence type="ECO:0000313" key="10">
    <source>
        <dbReference type="Proteomes" id="UP001487740"/>
    </source>
</evidence>
<evidence type="ECO:0000256" key="5">
    <source>
        <dbReference type="ARBA" id="ARBA00023136"/>
    </source>
</evidence>
<feature type="transmembrane region" description="Helical" evidence="7">
    <location>
        <begin position="156"/>
        <end position="178"/>
    </location>
</feature>
<feature type="transmembrane region" description="Helical" evidence="7">
    <location>
        <begin position="81"/>
        <end position="101"/>
    </location>
</feature>
<feature type="compositionally biased region" description="Basic and acidic residues" evidence="6">
    <location>
        <begin position="398"/>
        <end position="409"/>
    </location>
</feature>
<feature type="compositionally biased region" description="Basic and acidic residues" evidence="6">
    <location>
        <begin position="369"/>
        <end position="380"/>
    </location>
</feature>
<evidence type="ECO:0000256" key="4">
    <source>
        <dbReference type="ARBA" id="ARBA00022989"/>
    </source>
</evidence>
<feature type="transmembrane region" description="Helical" evidence="7">
    <location>
        <begin position="198"/>
        <end position="218"/>
    </location>
</feature>
<dbReference type="PANTHER" id="PTHR46273">
    <property type="entry name" value="MYOSUPPRESSIN RECEPTOR 1, ISOFORM B-RELATED"/>
    <property type="match status" value="1"/>
</dbReference>
<dbReference type="PRINTS" id="PR00237">
    <property type="entry name" value="GPCRRHODOPSN"/>
</dbReference>
<dbReference type="PROSITE" id="PS50262">
    <property type="entry name" value="G_PROTEIN_RECEP_F1_2"/>
    <property type="match status" value="1"/>
</dbReference>
<dbReference type="GO" id="GO:0008528">
    <property type="term" value="F:G protein-coupled peptide receptor activity"/>
    <property type="evidence" value="ECO:0007669"/>
    <property type="project" value="InterPro"/>
</dbReference>
<accession>A0AAW0T4U5</accession>
<keyword evidence="4 7" id="KW-1133">Transmembrane helix</keyword>
<feature type="transmembrane region" description="Helical" evidence="7">
    <location>
        <begin position="113"/>
        <end position="136"/>
    </location>
</feature>
<dbReference type="InterPro" id="IPR019427">
    <property type="entry name" value="7TM_GPCR_serpentine_rcpt_Srw"/>
</dbReference>
<proteinExistence type="inferred from homology"/>
<evidence type="ECO:0000256" key="3">
    <source>
        <dbReference type="ARBA" id="ARBA00022692"/>
    </source>
</evidence>
<evidence type="ECO:0000256" key="1">
    <source>
        <dbReference type="ARBA" id="ARBA00004370"/>
    </source>
</evidence>
<dbReference type="InterPro" id="IPR017452">
    <property type="entry name" value="GPCR_Rhodpsn_7TM"/>
</dbReference>
<dbReference type="CDD" id="cd14978">
    <property type="entry name" value="7tmA_FMRFamide_R-like"/>
    <property type="match status" value="1"/>
</dbReference>
<feature type="domain" description="G-protein coupled receptors family 1 profile" evidence="8">
    <location>
        <begin position="93"/>
        <end position="279"/>
    </location>
</feature>
<keyword evidence="5 7" id="KW-0472">Membrane</keyword>
<dbReference type="InterPro" id="IPR053219">
    <property type="entry name" value="GPCR_Dmsr-1"/>
</dbReference>
<dbReference type="Gene3D" id="1.20.1070.10">
    <property type="entry name" value="Rhodopsin 7-helix transmembrane proteins"/>
    <property type="match status" value="1"/>
</dbReference>
<sequence>MMSGGGNDWAQHLPLLEKYLPRESLLSILPNVSQENLELFVSLMRNDTGGDVGASVPPPLLTDHAACDVGFRDGYKEVHGYLALMICLLGAFTNVLNMVILTRREMINSTNTILTGLAVADFLLLLEYSFYAASYIKGQDSMFDSYVHSVFILFHAHYTQVTHTVAICLTITLAVWRYIAICKPHLNLVLCTLPRARLAVFIAYVISPILSVPNYLVYSIHQYSDEYNNASLYHVDFSERSKAYDSLLQRINFWFHSVLIKIIPCLLLTVLIYHIIRAMYIAKRRKPVTTAAPCLPESSHVQSQAPRTPPSHQRHTLNTSITPSPLRPYTLTSTVTPSPVPSNHRLTFPSTLNISVTPPSLVTTLGGSAEDHPSPPKDGRILGSVTQTRGIVNTAEGDYLRRKPADRDRHLHGRRHY</sequence>
<feature type="transmembrane region" description="Helical" evidence="7">
    <location>
        <begin position="253"/>
        <end position="276"/>
    </location>
</feature>
<dbReference type="PANTHER" id="PTHR46273:SF4">
    <property type="entry name" value="AT19640P"/>
    <property type="match status" value="1"/>
</dbReference>
<dbReference type="SUPFAM" id="SSF81321">
    <property type="entry name" value="Family A G protein-coupled receptor-like"/>
    <property type="match status" value="1"/>
</dbReference>
<feature type="region of interest" description="Disordered" evidence="6">
    <location>
        <begin position="362"/>
        <end position="382"/>
    </location>
</feature>
<reference evidence="9 10" key="1">
    <citation type="submission" date="2023-03" db="EMBL/GenBank/DDBJ databases">
        <title>High-quality genome of Scylla paramamosain provides insights in environmental adaptation.</title>
        <authorList>
            <person name="Zhang L."/>
        </authorList>
    </citation>
    <scope>NUCLEOTIDE SEQUENCE [LARGE SCALE GENOMIC DNA]</scope>
    <source>
        <strain evidence="9">LZ_2023a</strain>
        <tissue evidence="9">Muscle</tissue>
    </source>
</reference>
<gene>
    <name evidence="9" type="ORF">O3P69_015390</name>
</gene>
<dbReference type="Pfam" id="PF10324">
    <property type="entry name" value="7TM_GPCR_Srw"/>
    <property type="match status" value="1"/>
</dbReference>